<dbReference type="EMBL" id="NEDP02005594">
    <property type="protein sequence ID" value="OWF37168.1"/>
    <property type="molecule type" value="Genomic_DNA"/>
</dbReference>
<comment type="caution">
    <text evidence="2">The sequence shown here is derived from an EMBL/GenBank/DDBJ whole genome shotgun (WGS) entry which is preliminary data.</text>
</comment>
<dbReference type="Proteomes" id="UP000242188">
    <property type="component" value="Unassembled WGS sequence"/>
</dbReference>
<dbReference type="AlphaFoldDB" id="A0A210PL02"/>
<organism evidence="2 3">
    <name type="scientific">Mizuhopecten yessoensis</name>
    <name type="common">Japanese scallop</name>
    <name type="synonym">Patinopecten yessoensis</name>
    <dbReference type="NCBI Taxonomy" id="6573"/>
    <lineage>
        <taxon>Eukaryota</taxon>
        <taxon>Metazoa</taxon>
        <taxon>Spiralia</taxon>
        <taxon>Lophotrochozoa</taxon>
        <taxon>Mollusca</taxon>
        <taxon>Bivalvia</taxon>
        <taxon>Autobranchia</taxon>
        <taxon>Pteriomorphia</taxon>
        <taxon>Pectinida</taxon>
        <taxon>Pectinoidea</taxon>
        <taxon>Pectinidae</taxon>
        <taxon>Mizuhopecten</taxon>
    </lineage>
</organism>
<evidence type="ECO:0000313" key="2">
    <source>
        <dbReference type="EMBL" id="OWF37168.1"/>
    </source>
</evidence>
<gene>
    <name evidence="2" type="ORF">KP79_PYT21315</name>
</gene>
<accession>A0A210PL02</accession>
<keyword evidence="3" id="KW-1185">Reference proteome</keyword>
<reference evidence="2 3" key="1">
    <citation type="journal article" date="2017" name="Nat. Ecol. Evol.">
        <title>Scallop genome provides insights into evolution of bilaterian karyotype and development.</title>
        <authorList>
            <person name="Wang S."/>
            <person name="Zhang J."/>
            <person name="Jiao W."/>
            <person name="Li J."/>
            <person name="Xun X."/>
            <person name="Sun Y."/>
            <person name="Guo X."/>
            <person name="Huan P."/>
            <person name="Dong B."/>
            <person name="Zhang L."/>
            <person name="Hu X."/>
            <person name="Sun X."/>
            <person name="Wang J."/>
            <person name="Zhao C."/>
            <person name="Wang Y."/>
            <person name="Wang D."/>
            <person name="Huang X."/>
            <person name="Wang R."/>
            <person name="Lv J."/>
            <person name="Li Y."/>
            <person name="Zhang Z."/>
            <person name="Liu B."/>
            <person name="Lu W."/>
            <person name="Hui Y."/>
            <person name="Liang J."/>
            <person name="Zhou Z."/>
            <person name="Hou R."/>
            <person name="Li X."/>
            <person name="Liu Y."/>
            <person name="Li H."/>
            <person name="Ning X."/>
            <person name="Lin Y."/>
            <person name="Zhao L."/>
            <person name="Xing Q."/>
            <person name="Dou J."/>
            <person name="Li Y."/>
            <person name="Mao J."/>
            <person name="Guo H."/>
            <person name="Dou H."/>
            <person name="Li T."/>
            <person name="Mu C."/>
            <person name="Jiang W."/>
            <person name="Fu Q."/>
            <person name="Fu X."/>
            <person name="Miao Y."/>
            <person name="Liu J."/>
            <person name="Yu Q."/>
            <person name="Li R."/>
            <person name="Liao H."/>
            <person name="Li X."/>
            <person name="Kong Y."/>
            <person name="Jiang Z."/>
            <person name="Chourrout D."/>
            <person name="Li R."/>
            <person name="Bao Z."/>
        </authorList>
    </citation>
    <scope>NUCLEOTIDE SEQUENCE [LARGE SCALE GENOMIC DNA]</scope>
    <source>
        <strain evidence="2 3">PY_sf001</strain>
    </source>
</reference>
<sequence>MAYSRYGNLQELQSEKAAASLQGNTSYSTGNLLQSQVGIHPTGNVPLPKRGLKLQSPDVMLEKCKSPVIKTDADDDYANKDDDNSPRNPHKATASTNVYRGASVVPEFIPKVTTLGDVTMFDIDLKKDGDIGDVMSESKNDILKETAIKKDPPETRRRYRPIEPRAFLDAYDNFSDDDILSNSITIEFDLESPRNRNPGFVQRAFANFGRKTRKFGRYIRRKLRQTSVVLCGGSHVG</sequence>
<evidence type="ECO:0000256" key="1">
    <source>
        <dbReference type="SAM" id="MobiDB-lite"/>
    </source>
</evidence>
<evidence type="ECO:0000313" key="3">
    <source>
        <dbReference type="Proteomes" id="UP000242188"/>
    </source>
</evidence>
<dbReference type="OrthoDB" id="10655657at2759"/>
<feature type="region of interest" description="Disordered" evidence="1">
    <location>
        <begin position="72"/>
        <end position="95"/>
    </location>
</feature>
<name>A0A210PL02_MIZYE</name>
<proteinExistence type="predicted"/>
<protein>
    <submittedName>
        <fullName evidence="2">Uncharacterized protein</fullName>
    </submittedName>
</protein>